<dbReference type="OMA" id="EVMCAYI"/>
<dbReference type="Proteomes" id="UP000825935">
    <property type="component" value="Chromosome 10"/>
</dbReference>
<protein>
    <recommendedName>
        <fullName evidence="2">Sec7/BIG1-like C-terminal domain-containing protein</fullName>
    </recommendedName>
</protein>
<reference evidence="3" key="1">
    <citation type="submission" date="2021-08" db="EMBL/GenBank/DDBJ databases">
        <title>WGS assembly of Ceratopteris richardii.</title>
        <authorList>
            <person name="Marchant D.B."/>
            <person name="Chen G."/>
            <person name="Jenkins J."/>
            <person name="Shu S."/>
            <person name="Leebens-Mack J."/>
            <person name="Grimwood J."/>
            <person name="Schmutz J."/>
            <person name="Soltis P."/>
            <person name="Soltis D."/>
            <person name="Chen Z.-H."/>
        </authorList>
    </citation>
    <scope>NUCLEOTIDE SEQUENCE</scope>
    <source>
        <strain evidence="3">Whitten #5841</strain>
        <tissue evidence="3">Leaf</tissue>
    </source>
</reference>
<feature type="signal peptide" evidence="1">
    <location>
        <begin position="1"/>
        <end position="20"/>
    </location>
</feature>
<evidence type="ECO:0000259" key="2">
    <source>
        <dbReference type="Pfam" id="PF20252"/>
    </source>
</evidence>
<keyword evidence="1" id="KW-0732">Signal</keyword>
<organism evidence="3 4">
    <name type="scientific">Ceratopteris richardii</name>
    <name type="common">Triangle waterfern</name>
    <dbReference type="NCBI Taxonomy" id="49495"/>
    <lineage>
        <taxon>Eukaryota</taxon>
        <taxon>Viridiplantae</taxon>
        <taxon>Streptophyta</taxon>
        <taxon>Embryophyta</taxon>
        <taxon>Tracheophyta</taxon>
        <taxon>Polypodiopsida</taxon>
        <taxon>Polypodiidae</taxon>
        <taxon>Polypodiales</taxon>
        <taxon>Pteridineae</taxon>
        <taxon>Pteridaceae</taxon>
        <taxon>Parkerioideae</taxon>
        <taxon>Ceratopteris</taxon>
    </lineage>
</organism>
<dbReference type="AlphaFoldDB" id="A0A8T2TYJ3"/>
<comment type="caution">
    <text evidence="3">The sequence shown here is derived from an EMBL/GenBank/DDBJ whole genome shotgun (WGS) entry which is preliminary data.</text>
</comment>
<dbReference type="InterPro" id="IPR046455">
    <property type="entry name" value="Sec7/BIG1-like_C"/>
</dbReference>
<feature type="chain" id="PRO_5035740132" description="Sec7/BIG1-like C-terminal domain-containing protein" evidence="1">
    <location>
        <begin position="21"/>
        <end position="192"/>
    </location>
</feature>
<dbReference type="Pfam" id="PF20252">
    <property type="entry name" value="BIG2_C"/>
    <property type="match status" value="1"/>
</dbReference>
<keyword evidence="4" id="KW-1185">Reference proteome</keyword>
<evidence type="ECO:0000256" key="1">
    <source>
        <dbReference type="SAM" id="SignalP"/>
    </source>
</evidence>
<dbReference type="EMBL" id="CM035415">
    <property type="protein sequence ID" value="KAH7427468.1"/>
    <property type="molecule type" value="Genomic_DNA"/>
</dbReference>
<proteinExistence type="predicted"/>
<dbReference type="OrthoDB" id="430364at2759"/>
<evidence type="ECO:0000313" key="4">
    <source>
        <dbReference type="Proteomes" id="UP000825935"/>
    </source>
</evidence>
<gene>
    <name evidence="3" type="ORF">KP509_10G045100</name>
</gene>
<accession>A0A8T2TYJ3</accession>
<name>A0A8T2TYJ3_CERRI</name>
<feature type="domain" description="Sec7/BIG1-like C-terminal" evidence="2">
    <location>
        <begin position="1"/>
        <end position="179"/>
    </location>
</feature>
<sequence length="192" mass="21510">MTATHAMLLLDMLHRIAVHAHSINGDFVLRSKLQKLQSITQFADPPLLRLESESYQVYLTLLQRLPLEKPDLARDVDVESRLVELCEEVLRVYLNTAIAGLPSQETQELSSGWIIPLGSSRRRELTSRGPLVIATLQAISGFKDSFLEKHLKQFFPLLASLISCEHGSGDVLLALSDMFNSWIGPFILKAKC</sequence>
<evidence type="ECO:0000313" key="3">
    <source>
        <dbReference type="EMBL" id="KAH7427468.1"/>
    </source>
</evidence>